<dbReference type="InterPro" id="IPR025110">
    <property type="entry name" value="AMP-bd_C"/>
</dbReference>
<proteinExistence type="predicted"/>
<gene>
    <name evidence="3" type="ORF">ACG0Z6_16575</name>
</gene>
<dbReference type="Pfam" id="PF13193">
    <property type="entry name" value="AMP-binding_C"/>
    <property type="match status" value="1"/>
</dbReference>
<dbReference type="EMBL" id="JBIGHZ010000014">
    <property type="protein sequence ID" value="MFG6449833.1"/>
    <property type="molecule type" value="Genomic_DNA"/>
</dbReference>
<dbReference type="CDD" id="cd17649">
    <property type="entry name" value="A_NRPS_PvdJ-like"/>
    <property type="match status" value="1"/>
</dbReference>
<keyword evidence="4" id="KW-1185">Reference proteome</keyword>
<name>A0ABW7FZP7_9BURK</name>
<evidence type="ECO:0000313" key="3">
    <source>
        <dbReference type="EMBL" id="MFG6449833.1"/>
    </source>
</evidence>
<evidence type="ECO:0000259" key="1">
    <source>
        <dbReference type="Pfam" id="PF00501"/>
    </source>
</evidence>
<dbReference type="Gene3D" id="2.30.38.10">
    <property type="entry name" value="Luciferase, Domain 3"/>
    <property type="match status" value="1"/>
</dbReference>
<protein>
    <submittedName>
        <fullName evidence="3">Amino acid adenylation domain-containing protein</fullName>
    </submittedName>
</protein>
<feature type="non-terminal residue" evidence="3">
    <location>
        <position position="1"/>
    </location>
</feature>
<sequence>AAELFEPTTIERLGDHYLAMLQALAEHPEQALGEVELAGEAERARLAAWSTNAQRHPADVPVHRLIEARSLETPDAIALRLDAEQLSYAELNLRANQLAHRLVALGVGLEVRVGLALERSIEMIVALLAVLKAGGAYVPLDPEYPAERLAYMLDDAGIELLLTQSHLGIAAEGVQTLALDQLTFDAEPVSNPAVAVHGGNLAYVIYTSGSTGRPKGIGITHASLAEHSQVAIGYFGLTPVDRMLQFSTINFDGFVEQLFPPLVAGATVVLRGPTLWDSETFYRQLIEQRISIADLPTAYWQLLAQDFAQKGPRDYGVLRQVQATGEAMPPEGVRTWREAGLGHVKLINSYGPTETVVTAIVEDCAAWITGDETLPAQMPIGRPLAGRRVHVLDAQLNPVPQGVPGELYIGGELLARGYHGRPGLSAERFIADPFALEAEAGARLYRTGDVARWTSQGRLEYLGRVDHQVKVRGFRIELGEIEAQLLAQPGVRETVVVALAGAGGAQLVGYVSAHADQQLDGADLRRRLAEQLPDYMVPAAVVVLPALPQNANGKLDRAALPRPEFDDATAYEAPRGALERTLAA</sequence>
<dbReference type="PANTHER" id="PTHR45527:SF1">
    <property type="entry name" value="FATTY ACID SYNTHASE"/>
    <property type="match status" value="1"/>
</dbReference>
<dbReference type="SUPFAM" id="SSF56801">
    <property type="entry name" value="Acetyl-CoA synthetase-like"/>
    <property type="match status" value="1"/>
</dbReference>
<dbReference type="Gene3D" id="3.30.559.30">
    <property type="entry name" value="Nonribosomal peptide synthetase, condensation domain"/>
    <property type="match status" value="1"/>
</dbReference>
<dbReference type="InterPro" id="IPR010071">
    <property type="entry name" value="AA_adenyl_dom"/>
</dbReference>
<feature type="domain" description="AMP-dependent synthetase/ligase" evidence="1">
    <location>
        <begin position="68"/>
        <end position="419"/>
    </location>
</feature>
<dbReference type="NCBIfam" id="TIGR01733">
    <property type="entry name" value="AA-adenyl-dom"/>
    <property type="match status" value="1"/>
</dbReference>
<dbReference type="Proteomes" id="UP001606099">
    <property type="component" value="Unassembled WGS sequence"/>
</dbReference>
<dbReference type="PANTHER" id="PTHR45527">
    <property type="entry name" value="NONRIBOSOMAL PEPTIDE SYNTHETASE"/>
    <property type="match status" value="1"/>
</dbReference>
<comment type="caution">
    <text evidence="3">The sequence shown here is derived from an EMBL/GenBank/DDBJ whole genome shotgun (WGS) entry which is preliminary data.</text>
</comment>
<dbReference type="Gene3D" id="3.40.50.980">
    <property type="match status" value="2"/>
</dbReference>
<dbReference type="Pfam" id="PF00501">
    <property type="entry name" value="AMP-binding"/>
    <property type="match status" value="1"/>
</dbReference>
<dbReference type="PROSITE" id="PS00455">
    <property type="entry name" value="AMP_BINDING"/>
    <property type="match status" value="1"/>
</dbReference>
<dbReference type="InterPro" id="IPR045851">
    <property type="entry name" value="AMP-bd_C_sf"/>
</dbReference>
<accession>A0ABW7FZP7</accession>
<feature type="domain" description="AMP-binding enzyme C-terminal" evidence="2">
    <location>
        <begin position="480"/>
        <end position="554"/>
    </location>
</feature>
<dbReference type="InterPro" id="IPR020845">
    <property type="entry name" value="AMP-binding_CS"/>
</dbReference>
<reference evidence="3 4" key="1">
    <citation type="submission" date="2024-08" db="EMBL/GenBank/DDBJ databases">
        <authorList>
            <person name="Lu H."/>
        </authorList>
    </citation>
    <scope>NUCLEOTIDE SEQUENCE [LARGE SCALE GENOMIC DNA]</scope>
    <source>
        <strain evidence="3 4">BYS180W</strain>
    </source>
</reference>
<evidence type="ECO:0000259" key="2">
    <source>
        <dbReference type="Pfam" id="PF13193"/>
    </source>
</evidence>
<dbReference type="Gene3D" id="3.30.300.30">
    <property type="match status" value="1"/>
</dbReference>
<evidence type="ECO:0000313" key="4">
    <source>
        <dbReference type="Proteomes" id="UP001606099"/>
    </source>
</evidence>
<organism evidence="3 4">
    <name type="scientific">Roseateles rivi</name>
    <dbReference type="NCBI Taxonomy" id="3299028"/>
    <lineage>
        <taxon>Bacteria</taxon>
        <taxon>Pseudomonadati</taxon>
        <taxon>Pseudomonadota</taxon>
        <taxon>Betaproteobacteria</taxon>
        <taxon>Burkholderiales</taxon>
        <taxon>Sphaerotilaceae</taxon>
        <taxon>Roseateles</taxon>
    </lineage>
</organism>
<dbReference type="InterPro" id="IPR000873">
    <property type="entry name" value="AMP-dep_synth/lig_dom"/>
</dbReference>
<dbReference type="RefSeq" id="WP_394463448.1">
    <property type="nucleotide sequence ID" value="NZ_JBIGHZ010000014.1"/>
</dbReference>
<feature type="non-terminal residue" evidence="3">
    <location>
        <position position="584"/>
    </location>
</feature>